<dbReference type="PROSITE" id="PS00622">
    <property type="entry name" value="HTH_LUXR_1"/>
    <property type="match status" value="1"/>
</dbReference>
<sequence>MVRVLVVDDEALVRSGLGAILLSAGDFEVLTATGAEAVETTRRHRPRVALVDIRMPDVDGLTVLRRLRALSCPLAVAMLTTFDMDAHVHEALRSGASGFLLKDTEPAELIAAVRALAAGGTVLSPQVATLVVDGYLRSGPCPTARARVAELSGRELDVLALLATGLSNAEIADRLYLASGTVKDHVSALLVKLRAVNRVQAAGIAHRAGLVEHGGA</sequence>
<dbReference type="SUPFAM" id="SSF46894">
    <property type="entry name" value="C-terminal effector domain of the bipartite response regulators"/>
    <property type="match status" value="1"/>
</dbReference>
<dbReference type="GO" id="GO:0003677">
    <property type="term" value="F:DNA binding"/>
    <property type="evidence" value="ECO:0007669"/>
    <property type="project" value="UniProtKB-KW"/>
</dbReference>
<dbReference type="PROSITE" id="PS50043">
    <property type="entry name" value="HTH_LUXR_2"/>
    <property type="match status" value="1"/>
</dbReference>
<feature type="domain" description="HTH luxR-type" evidence="6">
    <location>
        <begin position="144"/>
        <end position="209"/>
    </location>
</feature>
<keyword evidence="1 5" id="KW-0597">Phosphoprotein</keyword>
<gene>
    <name evidence="8" type="ORF">IW245_001101</name>
</gene>
<dbReference type="SMART" id="SM00448">
    <property type="entry name" value="REC"/>
    <property type="match status" value="1"/>
</dbReference>
<dbReference type="GO" id="GO:0000160">
    <property type="term" value="P:phosphorelay signal transduction system"/>
    <property type="evidence" value="ECO:0007669"/>
    <property type="project" value="InterPro"/>
</dbReference>
<keyword evidence="2" id="KW-0805">Transcription regulation</keyword>
<evidence type="ECO:0000259" key="6">
    <source>
        <dbReference type="PROSITE" id="PS50043"/>
    </source>
</evidence>
<keyword evidence="9" id="KW-1185">Reference proteome</keyword>
<protein>
    <submittedName>
        <fullName evidence="8">DNA-binding NarL/FixJ family response regulator</fullName>
    </submittedName>
</protein>
<dbReference type="PROSITE" id="PS50110">
    <property type="entry name" value="RESPONSE_REGULATORY"/>
    <property type="match status" value="1"/>
</dbReference>
<organism evidence="8 9">
    <name type="scientific">Longispora fulva</name>
    <dbReference type="NCBI Taxonomy" id="619741"/>
    <lineage>
        <taxon>Bacteria</taxon>
        <taxon>Bacillati</taxon>
        <taxon>Actinomycetota</taxon>
        <taxon>Actinomycetes</taxon>
        <taxon>Micromonosporales</taxon>
        <taxon>Micromonosporaceae</taxon>
        <taxon>Longispora</taxon>
    </lineage>
</organism>
<evidence type="ECO:0000259" key="7">
    <source>
        <dbReference type="PROSITE" id="PS50110"/>
    </source>
</evidence>
<evidence type="ECO:0000256" key="2">
    <source>
        <dbReference type="ARBA" id="ARBA00023015"/>
    </source>
</evidence>
<evidence type="ECO:0000256" key="3">
    <source>
        <dbReference type="ARBA" id="ARBA00023125"/>
    </source>
</evidence>
<dbReference type="InterPro" id="IPR039420">
    <property type="entry name" value="WalR-like"/>
</dbReference>
<dbReference type="InterPro" id="IPR011006">
    <property type="entry name" value="CheY-like_superfamily"/>
</dbReference>
<dbReference type="InterPro" id="IPR058245">
    <property type="entry name" value="NreC/VraR/RcsB-like_REC"/>
</dbReference>
<keyword evidence="4" id="KW-0804">Transcription</keyword>
<dbReference type="PRINTS" id="PR00038">
    <property type="entry name" value="HTHLUXR"/>
</dbReference>
<dbReference type="CDD" id="cd17535">
    <property type="entry name" value="REC_NarL-like"/>
    <property type="match status" value="1"/>
</dbReference>
<dbReference type="Gene3D" id="3.40.50.2300">
    <property type="match status" value="1"/>
</dbReference>
<feature type="domain" description="Response regulatory" evidence="7">
    <location>
        <begin position="3"/>
        <end position="117"/>
    </location>
</feature>
<reference evidence="8" key="1">
    <citation type="submission" date="2020-11" db="EMBL/GenBank/DDBJ databases">
        <title>Sequencing the genomes of 1000 actinobacteria strains.</title>
        <authorList>
            <person name="Klenk H.-P."/>
        </authorList>
    </citation>
    <scope>NUCLEOTIDE SEQUENCE</scope>
    <source>
        <strain evidence="8">DSM 45356</strain>
    </source>
</reference>
<dbReference type="RefSeq" id="WP_197002088.1">
    <property type="nucleotide sequence ID" value="NZ_BONS01000004.1"/>
</dbReference>
<evidence type="ECO:0000256" key="4">
    <source>
        <dbReference type="ARBA" id="ARBA00023163"/>
    </source>
</evidence>
<accession>A0A8J7KN72</accession>
<dbReference type="Pfam" id="PF00196">
    <property type="entry name" value="GerE"/>
    <property type="match status" value="1"/>
</dbReference>
<dbReference type="InterPro" id="IPR016032">
    <property type="entry name" value="Sig_transdc_resp-reg_C-effctor"/>
</dbReference>
<dbReference type="InterPro" id="IPR001789">
    <property type="entry name" value="Sig_transdc_resp-reg_receiver"/>
</dbReference>
<name>A0A8J7KN72_9ACTN</name>
<dbReference type="EMBL" id="JADOUF010000001">
    <property type="protein sequence ID" value="MBG6134907.1"/>
    <property type="molecule type" value="Genomic_DNA"/>
</dbReference>
<dbReference type="PANTHER" id="PTHR43214:SF24">
    <property type="entry name" value="TRANSCRIPTIONAL REGULATORY PROTEIN NARL-RELATED"/>
    <property type="match status" value="1"/>
</dbReference>
<dbReference type="InterPro" id="IPR000792">
    <property type="entry name" value="Tscrpt_reg_LuxR_C"/>
</dbReference>
<dbReference type="SUPFAM" id="SSF52172">
    <property type="entry name" value="CheY-like"/>
    <property type="match status" value="1"/>
</dbReference>
<dbReference type="GO" id="GO:0006355">
    <property type="term" value="P:regulation of DNA-templated transcription"/>
    <property type="evidence" value="ECO:0007669"/>
    <property type="project" value="InterPro"/>
</dbReference>
<feature type="modified residue" description="4-aspartylphosphate" evidence="5">
    <location>
        <position position="52"/>
    </location>
</feature>
<dbReference type="Proteomes" id="UP000622552">
    <property type="component" value="Unassembled WGS sequence"/>
</dbReference>
<dbReference type="SMART" id="SM00421">
    <property type="entry name" value="HTH_LUXR"/>
    <property type="match status" value="1"/>
</dbReference>
<proteinExistence type="predicted"/>
<evidence type="ECO:0000313" key="9">
    <source>
        <dbReference type="Proteomes" id="UP000622552"/>
    </source>
</evidence>
<dbReference type="CDD" id="cd06170">
    <property type="entry name" value="LuxR_C_like"/>
    <property type="match status" value="1"/>
</dbReference>
<dbReference type="PANTHER" id="PTHR43214">
    <property type="entry name" value="TWO-COMPONENT RESPONSE REGULATOR"/>
    <property type="match status" value="1"/>
</dbReference>
<evidence type="ECO:0000313" key="8">
    <source>
        <dbReference type="EMBL" id="MBG6134907.1"/>
    </source>
</evidence>
<comment type="caution">
    <text evidence="8">The sequence shown here is derived from an EMBL/GenBank/DDBJ whole genome shotgun (WGS) entry which is preliminary data.</text>
</comment>
<evidence type="ECO:0000256" key="1">
    <source>
        <dbReference type="ARBA" id="ARBA00022553"/>
    </source>
</evidence>
<dbReference type="Pfam" id="PF00072">
    <property type="entry name" value="Response_reg"/>
    <property type="match status" value="1"/>
</dbReference>
<evidence type="ECO:0000256" key="5">
    <source>
        <dbReference type="PROSITE-ProRule" id="PRU00169"/>
    </source>
</evidence>
<keyword evidence="3 8" id="KW-0238">DNA-binding</keyword>
<dbReference type="AlphaFoldDB" id="A0A8J7KN72"/>